<evidence type="ECO:0000313" key="6">
    <source>
        <dbReference type="Proteomes" id="UP001210609"/>
    </source>
</evidence>
<dbReference type="Proteomes" id="UP001210609">
    <property type="component" value="Chromosome"/>
</dbReference>
<feature type="transmembrane region" description="Helical" evidence="2">
    <location>
        <begin position="249"/>
        <end position="268"/>
    </location>
</feature>
<dbReference type="RefSeq" id="WP_159485588.1">
    <property type="nucleotide sequence ID" value="NZ_BLIP01000001.1"/>
</dbReference>
<name>A0A640TEF6_STRNI</name>
<keyword evidence="6" id="KW-1185">Reference proteome</keyword>
<feature type="transmembrane region" description="Helical" evidence="2">
    <location>
        <begin position="331"/>
        <end position="354"/>
    </location>
</feature>
<feature type="transmembrane region" description="Helical" evidence="2">
    <location>
        <begin position="173"/>
        <end position="196"/>
    </location>
</feature>
<feature type="compositionally biased region" description="Low complexity" evidence="1">
    <location>
        <begin position="208"/>
        <end position="219"/>
    </location>
</feature>
<protein>
    <submittedName>
        <fullName evidence="3">MFS transporter</fullName>
    </submittedName>
</protein>
<dbReference type="SUPFAM" id="SSF103473">
    <property type="entry name" value="MFS general substrate transporter"/>
    <property type="match status" value="1"/>
</dbReference>
<dbReference type="Gene3D" id="1.20.1250.20">
    <property type="entry name" value="MFS general substrate transporter like domains"/>
    <property type="match status" value="1"/>
</dbReference>
<feature type="transmembrane region" description="Helical" evidence="2">
    <location>
        <begin position="37"/>
        <end position="60"/>
    </location>
</feature>
<feature type="transmembrane region" description="Helical" evidence="2">
    <location>
        <begin position="396"/>
        <end position="414"/>
    </location>
</feature>
<evidence type="ECO:0000256" key="1">
    <source>
        <dbReference type="SAM" id="MobiDB-lite"/>
    </source>
</evidence>
<dbReference type="PANTHER" id="PTHR23542:SF1">
    <property type="entry name" value="MAJOR FACILITATOR SUPERFAMILY (MFS) PROFILE DOMAIN-CONTAINING PROTEIN"/>
    <property type="match status" value="1"/>
</dbReference>
<proteinExistence type="predicted"/>
<evidence type="ECO:0000256" key="2">
    <source>
        <dbReference type="SAM" id="Phobius"/>
    </source>
</evidence>
<dbReference type="GO" id="GO:0022857">
    <property type="term" value="F:transmembrane transporter activity"/>
    <property type="evidence" value="ECO:0007669"/>
    <property type="project" value="InterPro"/>
</dbReference>
<evidence type="ECO:0000313" key="3">
    <source>
        <dbReference type="EMBL" id="GFE21422.1"/>
    </source>
</evidence>
<dbReference type="EMBL" id="CP114202">
    <property type="protein sequence ID" value="WAT96098.1"/>
    <property type="molecule type" value="Genomic_DNA"/>
</dbReference>
<evidence type="ECO:0000313" key="4">
    <source>
        <dbReference type="EMBL" id="WAT96098.1"/>
    </source>
</evidence>
<reference evidence="3 5" key="1">
    <citation type="submission" date="2019-12" db="EMBL/GenBank/DDBJ databases">
        <title>Whole genome shotgun sequence of Streptomyces libani subsp. libani NBRC 13452.</title>
        <authorList>
            <person name="Ichikawa N."/>
            <person name="Kimura A."/>
            <person name="Kitahashi Y."/>
            <person name="Komaki H."/>
            <person name="Tamura T."/>
        </authorList>
    </citation>
    <scope>NUCLEOTIDE SEQUENCE [LARGE SCALE GENOMIC DNA]</scope>
    <source>
        <strain evidence="3 5">NBRC 13452</strain>
    </source>
</reference>
<sequence>MTAATAAFRRVLALGGPMLPVLSFLGRLPTAMCQFGSLLLVAETSGSLATAGLVGGALAAGQTAGGPLLGRLADRHGQRPVVLAACWFDALAVTALVLAALARTGALPLALIALLAGAGVPQIGPLARTRLVALARRARADDRLVHTALSFEGTLDEVSFVLGPALVGLSATVAHPAVALALAALLLAVCGSAFALHPTAAAVRPTGAPSARAPVSSGPAPAPDGPRARRPAARAARARMPRAVHAMRASMVLQGALFGACQAGITALTADLHRPAQAGLVYAAMGVMSAVAGLSLALVPARIGLPARWRAAAVALIVLSVPLLFVRSLGALYLAVVVLGAAFAPHLITLFGLTERLVPAGRLAESMAFLTSAIVGGQALSLAVSGRLAEVHGPTAAFAVAVGAAVLILGLALTTRGTDRPAAALTPAAAAPAGSAR</sequence>
<keyword evidence="2" id="KW-1133">Transmembrane helix</keyword>
<feature type="transmembrane region" description="Helical" evidence="2">
    <location>
        <begin position="366"/>
        <end position="384"/>
    </location>
</feature>
<accession>A0A640TEF6</accession>
<organism evidence="3 5">
    <name type="scientific">Streptomyces nigrescens</name>
    <dbReference type="NCBI Taxonomy" id="1920"/>
    <lineage>
        <taxon>Bacteria</taxon>
        <taxon>Bacillati</taxon>
        <taxon>Actinomycetota</taxon>
        <taxon>Actinomycetes</taxon>
        <taxon>Kitasatosporales</taxon>
        <taxon>Streptomycetaceae</taxon>
        <taxon>Streptomyces</taxon>
    </lineage>
</organism>
<feature type="transmembrane region" description="Helical" evidence="2">
    <location>
        <begin position="107"/>
        <end position="127"/>
    </location>
</feature>
<keyword evidence="2" id="KW-0472">Membrane</keyword>
<dbReference type="InterPro" id="IPR011701">
    <property type="entry name" value="MFS"/>
</dbReference>
<dbReference type="AlphaFoldDB" id="A0A640TEF6"/>
<reference evidence="4 6" key="2">
    <citation type="submission" date="2022-12" db="EMBL/GenBank/DDBJ databases">
        <authorList>
            <person name="Ruckert C."/>
            <person name="Busche T."/>
            <person name="Kalinowski J."/>
            <person name="Wittmann C."/>
        </authorList>
    </citation>
    <scope>NUCLEOTIDE SEQUENCE [LARGE SCALE GENOMIC DNA]</scope>
    <source>
        <strain evidence="4 6">DSM 40555</strain>
    </source>
</reference>
<feature type="transmembrane region" description="Helical" evidence="2">
    <location>
        <begin position="81"/>
        <end position="101"/>
    </location>
</feature>
<dbReference type="InterPro" id="IPR036259">
    <property type="entry name" value="MFS_trans_sf"/>
</dbReference>
<dbReference type="EMBL" id="BLIP01000001">
    <property type="protein sequence ID" value="GFE21422.1"/>
    <property type="molecule type" value="Genomic_DNA"/>
</dbReference>
<keyword evidence="2" id="KW-0812">Transmembrane</keyword>
<feature type="transmembrane region" description="Helical" evidence="2">
    <location>
        <begin position="307"/>
        <end position="325"/>
    </location>
</feature>
<feature type="region of interest" description="Disordered" evidence="1">
    <location>
        <begin position="206"/>
        <end position="234"/>
    </location>
</feature>
<evidence type="ECO:0000313" key="5">
    <source>
        <dbReference type="Proteomes" id="UP000429552"/>
    </source>
</evidence>
<gene>
    <name evidence="3" type="ORF">Sliba_18750</name>
    <name evidence="4" type="ORF">STRLI_001889</name>
</gene>
<dbReference type="PANTHER" id="PTHR23542">
    <property type="match status" value="1"/>
</dbReference>
<feature type="transmembrane region" description="Helical" evidence="2">
    <location>
        <begin position="280"/>
        <end position="300"/>
    </location>
</feature>
<dbReference type="Pfam" id="PF07690">
    <property type="entry name" value="MFS_1"/>
    <property type="match status" value="1"/>
</dbReference>
<dbReference type="Proteomes" id="UP000429552">
    <property type="component" value="Unassembled WGS sequence"/>
</dbReference>